<dbReference type="PROSITE" id="PS50113">
    <property type="entry name" value="PAC"/>
    <property type="match status" value="1"/>
</dbReference>
<comment type="catalytic activity">
    <reaction evidence="1">
        <text>ATP + protein L-histidine = ADP + protein N-phospho-L-histidine.</text>
        <dbReference type="EC" id="2.7.13.3"/>
    </reaction>
</comment>
<evidence type="ECO:0000313" key="8">
    <source>
        <dbReference type="EMBL" id="QNR24341.1"/>
    </source>
</evidence>
<dbReference type="Gene3D" id="3.30.450.40">
    <property type="match status" value="1"/>
</dbReference>
<feature type="domain" description="PAS" evidence="6">
    <location>
        <begin position="569"/>
        <end position="639"/>
    </location>
</feature>
<gene>
    <name evidence="8" type="ORF">H4K34_00455</name>
</gene>
<evidence type="ECO:0000256" key="2">
    <source>
        <dbReference type="ARBA" id="ARBA00012438"/>
    </source>
</evidence>
<dbReference type="InterPro" id="IPR000014">
    <property type="entry name" value="PAS"/>
</dbReference>
<dbReference type="EC" id="2.7.13.3" evidence="2"/>
<feature type="domain" description="PAS" evidence="6">
    <location>
        <begin position="164"/>
        <end position="219"/>
    </location>
</feature>
<dbReference type="InterPro" id="IPR001610">
    <property type="entry name" value="PAC"/>
</dbReference>
<dbReference type="SMART" id="SM00086">
    <property type="entry name" value="PAC"/>
    <property type="match status" value="3"/>
</dbReference>
<dbReference type="KEGG" id="chyd:H4K34_00455"/>
<evidence type="ECO:0000256" key="1">
    <source>
        <dbReference type="ARBA" id="ARBA00000085"/>
    </source>
</evidence>
<evidence type="ECO:0000313" key="9">
    <source>
        <dbReference type="Proteomes" id="UP000516305"/>
    </source>
</evidence>
<dbReference type="InterPro" id="IPR029016">
    <property type="entry name" value="GAF-like_dom_sf"/>
</dbReference>
<dbReference type="Gene3D" id="3.30.450.20">
    <property type="entry name" value="PAS domain"/>
    <property type="match status" value="5"/>
</dbReference>
<organism evidence="8 9">
    <name type="scientific">Croceimicrobium hydrocarbonivorans</name>
    <dbReference type="NCBI Taxonomy" id="2761580"/>
    <lineage>
        <taxon>Bacteria</taxon>
        <taxon>Pseudomonadati</taxon>
        <taxon>Bacteroidota</taxon>
        <taxon>Flavobacteriia</taxon>
        <taxon>Flavobacteriales</taxon>
        <taxon>Owenweeksiaceae</taxon>
        <taxon>Croceimicrobium</taxon>
    </lineage>
</organism>
<name>A0A7H0VF43_9FLAO</name>
<dbReference type="NCBIfam" id="TIGR00229">
    <property type="entry name" value="sensory_box"/>
    <property type="match status" value="3"/>
</dbReference>
<dbReference type="SUPFAM" id="SSF55781">
    <property type="entry name" value="GAF domain-like"/>
    <property type="match status" value="1"/>
</dbReference>
<dbReference type="PANTHER" id="PTHR43304">
    <property type="entry name" value="PHYTOCHROME-LIKE PROTEIN CPH1"/>
    <property type="match status" value="1"/>
</dbReference>
<dbReference type="PROSITE" id="PS50112">
    <property type="entry name" value="PAS"/>
    <property type="match status" value="3"/>
</dbReference>
<dbReference type="InterPro" id="IPR013655">
    <property type="entry name" value="PAS_fold_3"/>
</dbReference>
<dbReference type="SMART" id="SM00091">
    <property type="entry name" value="PAS"/>
    <property type="match status" value="4"/>
</dbReference>
<evidence type="ECO:0000256" key="3">
    <source>
        <dbReference type="ARBA" id="ARBA00022553"/>
    </source>
</evidence>
<dbReference type="InterPro" id="IPR052162">
    <property type="entry name" value="Sensor_kinase/Photoreceptor"/>
</dbReference>
<dbReference type="InterPro" id="IPR035965">
    <property type="entry name" value="PAS-like_dom_sf"/>
</dbReference>
<keyword evidence="4" id="KW-0808">Transferase</keyword>
<dbReference type="RefSeq" id="WP_210758868.1">
    <property type="nucleotide sequence ID" value="NZ_CP060139.1"/>
</dbReference>
<protein>
    <recommendedName>
        <fullName evidence="2">histidine kinase</fullName>
        <ecNumber evidence="2">2.7.13.3</ecNumber>
    </recommendedName>
</protein>
<sequence>MIEFSESDLSVSTLIELIERSVDSKEKLNTLYLFLKTLYPTIYCGLQEQSQEIQILNHWSQADIKLLERLNLKSRYFLQQKETLLLDFDADRQMLYIPGCGINQKVRAVFFILDKHISIDHFNLIESLKLLASHIFYSSGLNRGAAKVPIWVLNKMLGQGRTIVALIDQEFRYQYVSPNVEAILAISPDDPIGKRVTVGIHPEDLNKVTQVFEENLDQNTDFELPVYRFRLNDSQPWSYFLTHISDLRNDPQVEGFVSNTLDVSKEYAVRRELEFSKELYRVVSTSTGDLIYEWNIVSEEWTRQGSPLENLCGYKAEDVQGNFNDWWHSQIHPKDREQAVSEQLKLFEEEGENYLLISYRFRMRNGHYRWFQEEARVERDDEGQLIRQFGVIRDISASKLDGIGERLLLNLANNQSEDGFIREELEIFCQQVIEECKVDSCEFWVRSTYKDQLNLVAFAGDKLTEQELQLKHQPYLFFLKGEGLPGFAWMEKEAILWDDLPNHKDFVRRNSAKVAKIRAGLAIPIILENKLLGVQVLFSKLSKEDLLPYKELFSQLGQRFAETLKHRIKDDEIMQFFAVSPDILAISDFEGKIKRINGAVYPITGYKPEELVGTSLREKVDPRDREILQDRMANLLKGNDQESVQLRFIAKNGSVCWLYWSSKVRTEDQLIFSVGKDITREKKSELQRESALLRLKKAMEISDLGYWSFFPEQNKIRWSEEMYRLYRIPQNGEDLSVEEIEDLWPAELVKELVRLRRLSHSQLETFNSESDLEFKHKVYYDEEVLWLTHHVVMRPNLSPGGEIYFEATCQNRSRLESHIEALAESEKRFHYALKASNEMIWDWDLERQVVHRGHYLQSEIKYTENDSGGYDNEWYQLIHPDDRGGVIQSLDTKLQDGSKDWYREYRIQRKDGQYAFVADRCFIIRDAKNRAIRCIGSTLDVSKSRRQMLDIQEKNKQLKEIAWMQSHLFRAPLARIKGLMLLLEGSTEVEKSEFLRLVNDTLEEMDQVIHEITQKTILSDQMGISKE</sequence>
<dbReference type="Pfam" id="PF08447">
    <property type="entry name" value="PAS_3"/>
    <property type="match status" value="4"/>
</dbReference>
<reference evidence="8 9" key="1">
    <citation type="submission" date="2020-08" db="EMBL/GenBank/DDBJ databases">
        <title>Croceimicrobium hydrocarbonivorans gen. nov., sp. nov., a novel marine bacterium isolated from a bacterial consortium that degrades polyethylene terephthalate.</title>
        <authorList>
            <person name="Liu R."/>
        </authorList>
    </citation>
    <scope>NUCLEOTIDE SEQUENCE [LARGE SCALE GENOMIC DNA]</scope>
    <source>
        <strain evidence="8 9">A20-9</strain>
    </source>
</reference>
<dbReference type="Proteomes" id="UP000516305">
    <property type="component" value="Chromosome"/>
</dbReference>
<feature type="domain" description="PAC" evidence="7">
    <location>
        <begin position="901"/>
        <end position="953"/>
    </location>
</feature>
<keyword evidence="5" id="KW-0418">Kinase</keyword>
<dbReference type="AlphaFoldDB" id="A0A7H0VF43"/>
<proteinExistence type="predicted"/>
<evidence type="ECO:0000256" key="4">
    <source>
        <dbReference type="ARBA" id="ARBA00022679"/>
    </source>
</evidence>
<keyword evidence="3" id="KW-0597">Phosphoprotein</keyword>
<feature type="domain" description="PAS" evidence="6">
    <location>
        <begin position="825"/>
        <end position="897"/>
    </location>
</feature>
<dbReference type="InterPro" id="IPR000700">
    <property type="entry name" value="PAS-assoc_C"/>
</dbReference>
<dbReference type="PANTHER" id="PTHR43304:SF1">
    <property type="entry name" value="PAC DOMAIN-CONTAINING PROTEIN"/>
    <property type="match status" value="1"/>
</dbReference>
<dbReference type="CDD" id="cd00130">
    <property type="entry name" value="PAS"/>
    <property type="match status" value="4"/>
</dbReference>
<evidence type="ECO:0000259" key="6">
    <source>
        <dbReference type="PROSITE" id="PS50112"/>
    </source>
</evidence>
<dbReference type="SUPFAM" id="SSF55785">
    <property type="entry name" value="PYP-like sensor domain (PAS domain)"/>
    <property type="match status" value="4"/>
</dbReference>
<evidence type="ECO:0000259" key="7">
    <source>
        <dbReference type="PROSITE" id="PS50113"/>
    </source>
</evidence>
<dbReference type="GO" id="GO:0004673">
    <property type="term" value="F:protein histidine kinase activity"/>
    <property type="evidence" value="ECO:0007669"/>
    <property type="project" value="UniProtKB-EC"/>
</dbReference>
<keyword evidence="9" id="KW-1185">Reference proteome</keyword>
<evidence type="ECO:0000256" key="5">
    <source>
        <dbReference type="ARBA" id="ARBA00022777"/>
    </source>
</evidence>
<dbReference type="EMBL" id="CP060139">
    <property type="protein sequence ID" value="QNR24341.1"/>
    <property type="molecule type" value="Genomic_DNA"/>
</dbReference>
<accession>A0A7H0VF43</accession>